<evidence type="ECO:0000256" key="4">
    <source>
        <dbReference type="ARBA" id="ARBA00023284"/>
    </source>
</evidence>
<keyword evidence="7" id="KW-1185">Reference proteome</keyword>
<dbReference type="CDD" id="cd02966">
    <property type="entry name" value="TlpA_like_family"/>
    <property type="match status" value="1"/>
</dbReference>
<organism evidence="6 7">
    <name type="scientific">Pricia antarctica</name>
    <dbReference type="NCBI Taxonomy" id="641691"/>
    <lineage>
        <taxon>Bacteria</taxon>
        <taxon>Pseudomonadati</taxon>
        <taxon>Bacteroidota</taxon>
        <taxon>Flavobacteriia</taxon>
        <taxon>Flavobacteriales</taxon>
        <taxon>Flavobacteriaceae</taxon>
        <taxon>Pricia</taxon>
    </lineage>
</organism>
<evidence type="ECO:0000256" key="2">
    <source>
        <dbReference type="ARBA" id="ARBA00022748"/>
    </source>
</evidence>
<keyword evidence="3" id="KW-1015">Disulfide bond</keyword>
<reference evidence="6 7" key="1">
    <citation type="submission" date="2016-10" db="EMBL/GenBank/DDBJ databases">
        <authorList>
            <person name="de Groot N.N."/>
        </authorList>
    </citation>
    <scope>NUCLEOTIDE SEQUENCE [LARGE SCALE GENOMIC DNA]</scope>
    <source>
        <strain evidence="6 7">DSM 23421</strain>
    </source>
</reference>
<dbReference type="SUPFAM" id="SSF52833">
    <property type="entry name" value="Thioredoxin-like"/>
    <property type="match status" value="1"/>
</dbReference>
<dbReference type="GO" id="GO:0017004">
    <property type="term" value="P:cytochrome complex assembly"/>
    <property type="evidence" value="ECO:0007669"/>
    <property type="project" value="UniProtKB-KW"/>
</dbReference>
<evidence type="ECO:0000256" key="1">
    <source>
        <dbReference type="ARBA" id="ARBA00004196"/>
    </source>
</evidence>
<dbReference type="PANTHER" id="PTHR42852:SF6">
    <property type="entry name" value="THIOL:DISULFIDE INTERCHANGE PROTEIN DSBE"/>
    <property type="match status" value="1"/>
</dbReference>
<dbReference type="InterPro" id="IPR025380">
    <property type="entry name" value="DUF4369"/>
</dbReference>
<keyword evidence="4" id="KW-0676">Redox-active center</keyword>
<dbReference type="Pfam" id="PF14289">
    <property type="entry name" value="DUF4369"/>
    <property type="match status" value="1"/>
</dbReference>
<dbReference type="PROSITE" id="PS51352">
    <property type="entry name" value="THIOREDOXIN_2"/>
    <property type="match status" value="1"/>
</dbReference>
<feature type="domain" description="Thioredoxin" evidence="5">
    <location>
        <begin position="218"/>
        <end position="352"/>
    </location>
</feature>
<dbReference type="GO" id="GO:0030313">
    <property type="term" value="C:cell envelope"/>
    <property type="evidence" value="ECO:0007669"/>
    <property type="project" value="UniProtKB-SubCell"/>
</dbReference>
<dbReference type="PANTHER" id="PTHR42852">
    <property type="entry name" value="THIOL:DISULFIDE INTERCHANGE PROTEIN DSBE"/>
    <property type="match status" value="1"/>
</dbReference>
<keyword evidence="2" id="KW-0201">Cytochrome c-type biogenesis</keyword>
<dbReference type="STRING" id="641691.SAMN05421636_1142"/>
<evidence type="ECO:0000259" key="5">
    <source>
        <dbReference type="PROSITE" id="PS51352"/>
    </source>
</evidence>
<dbReference type="RefSeq" id="WP_091874033.1">
    <property type="nucleotide sequence ID" value="NZ_FNAO01000014.1"/>
</dbReference>
<dbReference type="InterPro" id="IPR017937">
    <property type="entry name" value="Thioredoxin_CS"/>
</dbReference>
<gene>
    <name evidence="6" type="ORF">SAMN05421636_1142</name>
</gene>
<evidence type="ECO:0000313" key="6">
    <source>
        <dbReference type="EMBL" id="SDF15230.1"/>
    </source>
</evidence>
<dbReference type="Gene3D" id="3.40.30.10">
    <property type="entry name" value="Glutaredoxin"/>
    <property type="match status" value="1"/>
</dbReference>
<dbReference type="InterPro" id="IPR050553">
    <property type="entry name" value="Thioredoxin_ResA/DsbE_sf"/>
</dbReference>
<evidence type="ECO:0000313" key="7">
    <source>
        <dbReference type="Proteomes" id="UP000199109"/>
    </source>
</evidence>
<keyword evidence="6" id="KW-0413">Isomerase</keyword>
<dbReference type="Pfam" id="PF00578">
    <property type="entry name" value="AhpC-TSA"/>
    <property type="match status" value="1"/>
</dbReference>
<sequence length="352" mass="40122">MKAKGIILLGMLTVVFFGCKKEDNRFSLNGKIAGNYKGYIFLKYNDVLDSSLVMDNSFTFKGKVAFPTVGVLYPGRPSSTDMMTLGTLMLENSPIDIYAKYSFKNSNMGMTKFLDIDSIYGSESQNLRDRFEDKMSETVHNEKVDSIKGGSLYNNLHEFISDNPRSVMSGEYLAGLGSYFNYLDDDQFERLLKLMDTSYQDKGDLNKIRSLIKQSKLFKDGNIPPDLILPNQEGNMVDRLSFKGNVVLLEFWASWCAPCRQTNPELLNVYDSFRTEGFEIFGVSIDRNKQEWQMAIKEDDLGWPQVIDSLRSTEKTYNLNSIPFNLLLDREGRIMAQNVKPGELSKILVRVL</sequence>
<dbReference type="AlphaFoldDB" id="A0A1G7IR41"/>
<dbReference type="OrthoDB" id="1069091at2"/>
<evidence type="ECO:0000256" key="3">
    <source>
        <dbReference type="ARBA" id="ARBA00023157"/>
    </source>
</evidence>
<dbReference type="PROSITE" id="PS51257">
    <property type="entry name" value="PROKAR_LIPOPROTEIN"/>
    <property type="match status" value="1"/>
</dbReference>
<dbReference type="EMBL" id="FNAO01000014">
    <property type="protein sequence ID" value="SDF15230.1"/>
    <property type="molecule type" value="Genomic_DNA"/>
</dbReference>
<dbReference type="InterPro" id="IPR000866">
    <property type="entry name" value="AhpC/TSA"/>
</dbReference>
<protein>
    <submittedName>
        <fullName evidence="6">Thiol-disulfide isomerase or thioredoxin</fullName>
    </submittedName>
</protein>
<dbReference type="GO" id="GO:0016853">
    <property type="term" value="F:isomerase activity"/>
    <property type="evidence" value="ECO:0007669"/>
    <property type="project" value="UniProtKB-KW"/>
</dbReference>
<accession>A0A1G7IR41</accession>
<name>A0A1G7IR41_9FLAO</name>
<dbReference type="Proteomes" id="UP000199109">
    <property type="component" value="Unassembled WGS sequence"/>
</dbReference>
<dbReference type="PROSITE" id="PS00194">
    <property type="entry name" value="THIOREDOXIN_1"/>
    <property type="match status" value="1"/>
</dbReference>
<comment type="subcellular location">
    <subcellularLocation>
        <location evidence="1">Cell envelope</location>
    </subcellularLocation>
</comment>
<dbReference type="InterPro" id="IPR036249">
    <property type="entry name" value="Thioredoxin-like_sf"/>
</dbReference>
<proteinExistence type="predicted"/>
<dbReference type="InterPro" id="IPR013766">
    <property type="entry name" value="Thioredoxin_domain"/>
</dbReference>